<protein>
    <recommendedName>
        <fullName evidence="1">Calmodulin</fullName>
    </recommendedName>
</protein>
<dbReference type="Gene3D" id="1.10.238.10">
    <property type="entry name" value="EF-hand"/>
    <property type="match status" value="2"/>
</dbReference>
<dbReference type="Proteomes" id="UP001150941">
    <property type="component" value="Unassembled WGS sequence"/>
</dbReference>
<dbReference type="AlphaFoldDB" id="A0A9W9PIB6"/>
<reference evidence="5" key="2">
    <citation type="journal article" date="2023" name="IMA Fungus">
        <title>Comparative genomic study of the Penicillium genus elucidates a diverse pangenome and 15 lateral gene transfer events.</title>
        <authorList>
            <person name="Petersen C."/>
            <person name="Sorensen T."/>
            <person name="Nielsen M.R."/>
            <person name="Sondergaard T.E."/>
            <person name="Sorensen J.L."/>
            <person name="Fitzpatrick D.A."/>
            <person name="Frisvad J.C."/>
            <person name="Nielsen K.L."/>
        </authorList>
    </citation>
    <scope>NUCLEOTIDE SEQUENCE</scope>
    <source>
        <strain evidence="5">IBT 19713</strain>
    </source>
</reference>
<dbReference type="GeneID" id="83198029"/>
<evidence type="ECO:0000256" key="1">
    <source>
        <dbReference type="ARBA" id="ARBA00020786"/>
    </source>
</evidence>
<keyword evidence="6" id="KW-1185">Reference proteome</keyword>
<accession>A0A9W9PIB6</accession>
<organism evidence="5 6">
    <name type="scientific">Penicillium chermesinum</name>
    <dbReference type="NCBI Taxonomy" id="63820"/>
    <lineage>
        <taxon>Eukaryota</taxon>
        <taxon>Fungi</taxon>
        <taxon>Dikarya</taxon>
        <taxon>Ascomycota</taxon>
        <taxon>Pezizomycotina</taxon>
        <taxon>Eurotiomycetes</taxon>
        <taxon>Eurotiomycetidae</taxon>
        <taxon>Eurotiales</taxon>
        <taxon>Aspergillaceae</taxon>
        <taxon>Penicillium</taxon>
    </lineage>
</organism>
<evidence type="ECO:0000256" key="4">
    <source>
        <dbReference type="SAM" id="MobiDB-lite"/>
    </source>
</evidence>
<dbReference type="PANTHER" id="PTHR23048">
    <property type="entry name" value="MYOSIN LIGHT CHAIN 1, 3"/>
    <property type="match status" value="1"/>
</dbReference>
<evidence type="ECO:0000256" key="3">
    <source>
        <dbReference type="ARBA" id="ARBA00022837"/>
    </source>
</evidence>
<reference evidence="5" key="1">
    <citation type="submission" date="2022-11" db="EMBL/GenBank/DDBJ databases">
        <authorList>
            <person name="Petersen C."/>
        </authorList>
    </citation>
    <scope>NUCLEOTIDE SEQUENCE</scope>
    <source>
        <strain evidence="5">IBT 19713</strain>
    </source>
</reference>
<dbReference type="InterPro" id="IPR011992">
    <property type="entry name" value="EF-hand-dom_pair"/>
</dbReference>
<evidence type="ECO:0000256" key="2">
    <source>
        <dbReference type="ARBA" id="ARBA00022737"/>
    </source>
</evidence>
<evidence type="ECO:0000313" key="5">
    <source>
        <dbReference type="EMBL" id="KAJ5246446.1"/>
    </source>
</evidence>
<name>A0A9W9PIB6_9EURO</name>
<evidence type="ECO:0000313" key="6">
    <source>
        <dbReference type="Proteomes" id="UP001150941"/>
    </source>
</evidence>
<dbReference type="PANTHER" id="PTHR23048:SF59">
    <property type="entry name" value="EF-HAND SUPERFAMILY PROTEIN"/>
    <property type="match status" value="1"/>
</dbReference>
<gene>
    <name evidence="5" type="ORF">N7468_001429</name>
</gene>
<feature type="region of interest" description="Disordered" evidence="4">
    <location>
        <begin position="1"/>
        <end position="33"/>
    </location>
</feature>
<keyword evidence="2" id="KW-0677">Repeat</keyword>
<dbReference type="RefSeq" id="XP_058333867.1">
    <property type="nucleotide sequence ID" value="XM_058470726.1"/>
</dbReference>
<proteinExistence type="predicted"/>
<dbReference type="SUPFAM" id="SSF47473">
    <property type="entry name" value="EF-hand"/>
    <property type="match status" value="1"/>
</dbReference>
<sequence length="191" mass="20803">MPPKRRGAASSSSSTAPKRGRQSKLAKENNITAEEENEIKEVFGLFASPNEEFPDEKAGVIPREDVRKAMVALGLPPEDSTELSEILSALDPTLTGYIPYGPFLSVVAAKLRSRDDEDMAAEADEAYRLFTRGTSGPISLSMLRRIARELKENVDDELLKDMILEANGGAGVHAGVTLEQFHDVMMRAGVL</sequence>
<dbReference type="OrthoDB" id="26525at2759"/>
<keyword evidence="3" id="KW-0106">Calcium</keyword>
<dbReference type="GO" id="GO:0016460">
    <property type="term" value="C:myosin II complex"/>
    <property type="evidence" value="ECO:0007669"/>
    <property type="project" value="TreeGrafter"/>
</dbReference>
<dbReference type="FunFam" id="1.10.238.10:FF:000003">
    <property type="entry name" value="Calmodulin A"/>
    <property type="match status" value="1"/>
</dbReference>
<feature type="compositionally biased region" description="Low complexity" evidence="4">
    <location>
        <begin position="8"/>
        <end position="17"/>
    </location>
</feature>
<comment type="caution">
    <text evidence="5">The sequence shown here is derived from an EMBL/GenBank/DDBJ whole genome shotgun (WGS) entry which is preliminary data.</text>
</comment>
<dbReference type="InterPro" id="IPR050230">
    <property type="entry name" value="CALM/Myosin/TropC-like"/>
</dbReference>
<dbReference type="EMBL" id="JAPQKS010000002">
    <property type="protein sequence ID" value="KAJ5246446.1"/>
    <property type="molecule type" value="Genomic_DNA"/>
</dbReference>